<organism evidence="2 3">
    <name type="scientific">Eschrichtius robustus</name>
    <name type="common">California gray whale</name>
    <name type="synonym">Eschrichtius gibbosus</name>
    <dbReference type="NCBI Taxonomy" id="9764"/>
    <lineage>
        <taxon>Eukaryota</taxon>
        <taxon>Metazoa</taxon>
        <taxon>Chordata</taxon>
        <taxon>Craniata</taxon>
        <taxon>Vertebrata</taxon>
        <taxon>Euteleostomi</taxon>
        <taxon>Mammalia</taxon>
        <taxon>Eutheria</taxon>
        <taxon>Laurasiatheria</taxon>
        <taxon>Artiodactyla</taxon>
        <taxon>Whippomorpha</taxon>
        <taxon>Cetacea</taxon>
        <taxon>Mysticeti</taxon>
        <taxon>Eschrichtiidae</taxon>
        <taxon>Eschrichtius</taxon>
    </lineage>
</organism>
<reference evidence="2 3" key="1">
    <citation type="submission" date="2022-11" db="EMBL/GenBank/DDBJ databases">
        <title>Whole genome sequence of Eschrichtius robustus ER-17-0199.</title>
        <authorList>
            <person name="Bruniche-Olsen A."/>
            <person name="Black A.N."/>
            <person name="Fields C.J."/>
            <person name="Walden K."/>
            <person name="Dewoody J.A."/>
        </authorList>
    </citation>
    <scope>NUCLEOTIDE SEQUENCE [LARGE SCALE GENOMIC DNA]</scope>
    <source>
        <strain evidence="2">ER-17-0199</strain>
        <tissue evidence="2">Blubber</tissue>
    </source>
</reference>
<accession>A0AB34HSB9</accession>
<evidence type="ECO:0000313" key="2">
    <source>
        <dbReference type="EMBL" id="KAJ8794002.1"/>
    </source>
</evidence>
<gene>
    <name evidence="2" type="ORF">J1605_003412</name>
</gene>
<feature type="compositionally biased region" description="Basic and acidic residues" evidence="1">
    <location>
        <begin position="69"/>
        <end position="85"/>
    </location>
</feature>
<evidence type="ECO:0000256" key="1">
    <source>
        <dbReference type="SAM" id="MobiDB-lite"/>
    </source>
</evidence>
<keyword evidence="3" id="KW-1185">Reference proteome</keyword>
<protein>
    <submittedName>
        <fullName evidence="2">Uncharacterized protein</fullName>
    </submittedName>
</protein>
<comment type="caution">
    <text evidence="2">The sequence shown here is derived from an EMBL/GenBank/DDBJ whole genome shotgun (WGS) entry which is preliminary data.</text>
</comment>
<name>A0AB34HSB9_ESCRO</name>
<feature type="region of interest" description="Disordered" evidence="1">
    <location>
        <begin position="1"/>
        <end position="139"/>
    </location>
</feature>
<proteinExistence type="predicted"/>
<dbReference type="Proteomes" id="UP001159641">
    <property type="component" value="Unassembled WGS sequence"/>
</dbReference>
<sequence>MATTRTTDHVCQRRPHAGAAALPRPHPRLPVGKQGQRDPGCRAADQSRSSVYSPVRRRHHHSHFSDGTVKLRETRETSGSGDRRGPCSCPSSAASGRGDGTSQGHSLWEGPQQRVRRGVPAGPPGTRRGPTAACGLTTGPGPSEKLGCAHVGLHPGTEALAGLAEPHT</sequence>
<feature type="compositionally biased region" description="Low complexity" evidence="1">
    <location>
        <begin position="118"/>
        <end position="133"/>
    </location>
</feature>
<feature type="compositionally biased region" description="Basic and acidic residues" evidence="1">
    <location>
        <begin position="1"/>
        <end position="11"/>
    </location>
</feature>
<evidence type="ECO:0000313" key="3">
    <source>
        <dbReference type="Proteomes" id="UP001159641"/>
    </source>
</evidence>
<dbReference type="AlphaFoldDB" id="A0AB34HSB9"/>
<dbReference type="EMBL" id="JAIQCJ010000892">
    <property type="protein sequence ID" value="KAJ8794002.1"/>
    <property type="molecule type" value="Genomic_DNA"/>
</dbReference>
<feature type="compositionally biased region" description="Polar residues" evidence="1">
    <location>
        <begin position="89"/>
        <end position="105"/>
    </location>
</feature>